<dbReference type="GO" id="GO:0005886">
    <property type="term" value="C:plasma membrane"/>
    <property type="evidence" value="ECO:0007669"/>
    <property type="project" value="UniProtKB-SubCell"/>
</dbReference>
<protein>
    <recommendedName>
        <fullName evidence="16">Probable oxaloacetate decarboxylase gamma chain</fullName>
        <ecNumber evidence="16">7.2.4.2</ecNumber>
    </recommendedName>
</protein>
<evidence type="ECO:0000256" key="11">
    <source>
        <dbReference type="ARBA" id="ARBA00023053"/>
    </source>
</evidence>
<comment type="similarity">
    <text evidence="4 16 17">Belongs to the OadG family.</text>
</comment>
<comment type="subunit">
    <text evidence="5 16">Heterotrimer of an alpha, a beta and a gamma subunit.</text>
</comment>
<comment type="catalytic activity">
    <reaction evidence="15 16 17">
        <text>oxaloacetate + 2 Na(+)(in) + H(+) = pyruvate + 2 Na(+)(out) + CO2</text>
        <dbReference type="Rhea" id="RHEA:57724"/>
        <dbReference type="ChEBI" id="CHEBI:15361"/>
        <dbReference type="ChEBI" id="CHEBI:15378"/>
        <dbReference type="ChEBI" id="CHEBI:16452"/>
        <dbReference type="ChEBI" id="CHEBI:16526"/>
        <dbReference type="ChEBI" id="CHEBI:29101"/>
        <dbReference type="EC" id="7.2.4.2"/>
    </reaction>
</comment>
<dbReference type="NCBIfam" id="TIGR01195">
    <property type="entry name" value="oadG_fam"/>
    <property type="match status" value="1"/>
</dbReference>
<dbReference type="HAMAP" id="MF_00404">
    <property type="entry name" value="OadG"/>
    <property type="match status" value="1"/>
</dbReference>
<evidence type="ECO:0000256" key="17">
    <source>
        <dbReference type="RuleBase" id="RU004278"/>
    </source>
</evidence>
<evidence type="ECO:0000256" key="8">
    <source>
        <dbReference type="ARBA" id="ARBA00022692"/>
    </source>
</evidence>
<keyword evidence="12 16" id="KW-0406">Ion transport</keyword>
<dbReference type="Pfam" id="PF04277">
    <property type="entry name" value="OAD_gamma"/>
    <property type="match status" value="1"/>
</dbReference>
<dbReference type="Proteomes" id="UP000184520">
    <property type="component" value="Unassembled WGS sequence"/>
</dbReference>
<evidence type="ECO:0000256" key="15">
    <source>
        <dbReference type="ARBA" id="ARBA00048176"/>
    </source>
</evidence>
<evidence type="ECO:0000256" key="10">
    <source>
        <dbReference type="ARBA" id="ARBA00022989"/>
    </source>
</evidence>
<evidence type="ECO:0000313" key="19">
    <source>
        <dbReference type="EMBL" id="SHG03900.1"/>
    </source>
</evidence>
<dbReference type="GO" id="GO:0008948">
    <property type="term" value="F:oxaloacetate decarboxylase activity"/>
    <property type="evidence" value="ECO:0007669"/>
    <property type="project" value="UniProtKB-UniRule"/>
</dbReference>
<keyword evidence="6 16" id="KW-0813">Transport</keyword>
<dbReference type="EMBL" id="FQWD01000002">
    <property type="protein sequence ID" value="SHG03900.1"/>
    <property type="molecule type" value="Genomic_DNA"/>
</dbReference>
<evidence type="ECO:0000256" key="18">
    <source>
        <dbReference type="SAM" id="MobiDB-lite"/>
    </source>
</evidence>
<comment type="subcellular location">
    <subcellularLocation>
        <location evidence="3 16 17">Cell membrane</location>
        <topology evidence="3 16 17">Single-pass membrane protein</topology>
    </subcellularLocation>
</comment>
<evidence type="ECO:0000256" key="13">
    <source>
        <dbReference type="ARBA" id="ARBA00023136"/>
    </source>
</evidence>
<keyword evidence="13 16" id="KW-0472">Membrane</keyword>
<keyword evidence="10 16" id="KW-1133">Transmembrane helix</keyword>
<dbReference type="InterPro" id="IPR023424">
    <property type="entry name" value="OadG"/>
</dbReference>
<keyword evidence="8 16" id="KW-0812">Transmembrane</keyword>
<dbReference type="STRING" id="634436.SAMN05216361_1048"/>
<evidence type="ECO:0000256" key="1">
    <source>
        <dbReference type="ARBA" id="ARBA00001959"/>
    </source>
</evidence>
<evidence type="ECO:0000313" key="20">
    <source>
        <dbReference type="Proteomes" id="UP000184520"/>
    </source>
</evidence>
<reference evidence="20" key="1">
    <citation type="submission" date="2016-11" db="EMBL/GenBank/DDBJ databases">
        <authorList>
            <person name="Varghese N."/>
            <person name="Submissions S."/>
        </authorList>
    </citation>
    <scope>NUCLEOTIDE SEQUENCE [LARGE SCALE GENOMIC DNA]</scope>
    <source>
        <strain evidence="20">CGMCC 1.8995</strain>
    </source>
</reference>
<dbReference type="OrthoDB" id="6215597at2"/>
<keyword evidence="20" id="KW-1185">Reference proteome</keyword>
<keyword evidence="14 16" id="KW-0739">Sodium transport</keyword>
<dbReference type="GO" id="GO:0036376">
    <property type="term" value="P:sodium ion export across plasma membrane"/>
    <property type="evidence" value="ECO:0007669"/>
    <property type="project" value="InterPro"/>
</dbReference>
<organism evidence="19 20">
    <name type="scientific">Marisediminitalea aggregata</name>
    <dbReference type="NCBI Taxonomy" id="634436"/>
    <lineage>
        <taxon>Bacteria</taxon>
        <taxon>Pseudomonadati</taxon>
        <taxon>Pseudomonadota</taxon>
        <taxon>Gammaproteobacteria</taxon>
        <taxon>Alteromonadales</taxon>
        <taxon>Alteromonadaceae</taxon>
        <taxon>Marisediminitalea</taxon>
    </lineage>
</organism>
<evidence type="ECO:0000256" key="7">
    <source>
        <dbReference type="ARBA" id="ARBA00022475"/>
    </source>
</evidence>
<name>A0A1M5GJH8_9ALTE</name>
<evidence type="ECO:0000256" key="4">
    <source>
        <dbReference type="ARBA" id="ARBA00005844"/>
    </source>
</evidence>
<evidence type="ECO:0000256" key="6">
    <source>
        <dbReference type="ARBA" id="ARBA00022448"/>
    </source>
</evidence>
<evidence type="ECO:0000256" key="2">
    <source>
        <dbReference type="ARBA" id="ARBA00003002"/>
    </source>
</evidence>
<dbReference type="GO" id="GO:0015081">
    <property type="term" value="F:sodium ion transmembrane transporter activity"/>
    <property type="evidence" value="ECO:0007669"/>
    <property type="project" value="UniProtKB-UniRule"/>
</dbReference>
<evidence type="ECO:0000256" key="16">
    <source>
        <dbReference type="HAMAP-Rule" id="MF_00404"/>
    </source>
</evidence>
<dbReference type="GO" id="GO:0015451">
    <property type="term" value="F:decarboxylation-driven active transmembrane transporter activity"/>
    <property type="evidence" value="ECO:0007669"/>
    <property type="project" value="UniProtKB-EC"/>
</dbReference>
<evidence type="ECO:0000256" key="12">
    <source>
        <dbReference type="ARBA" id="ARBA00023065"/>
    </source>
</evidence>
<keyword evidence="11 16" id="KW-0915">Sodium</keyword>
<dbReference type="RefSeq" id="WP_073318986.1">
    <property type="nucleotide sequence ID" value="NZ_FQWD01000002.1"/>
</dbReference>
<dbReference type="EC" id="7.2.4.2" evidence="16"/>
<dbReference type="InterPro" id="IPR005899">
    <property type="entry name" value="Na_pump_deCOase"/>
</dbReference>
<gene>
    <name evidence="16" type="primary">oadG</name>
    <name evidence="19" type="ORF">SAMN05216361_1048</name>
</gene>
<feature type="transmembrane region" description="Helical" evidence="16 17">
    <location>
        <begin position="16"/>
        <end position="38"/>
    </location>
</feature>
<keyword evidence="9 16" id="KW-1278">Translocase</keyword>
<keyword evidence="7 16" id="KW-1003">Cell membrane</keyword>
<accession>A0A1M5GJH8</accession>
<evidence type="ECO:0000256" key="3">
    <source>
        <dbReference type="ARBA" id="ARBA00004162"/>
    </source>
</evidence>
<sequence>MSAQSINDLLFEAATLLMVGMGFVFVFLTILIAAVNLLKAFCERFPGQEPQAPTRASSKAARPAQANEDKNIVAAITAAVHAHRQANR</sequence>
<evidence type="ECO:0000256" key="14">
    <source>
        <dbReference type="ARBA" id="ARBA00023201"/>
    </source>
</evidence>
<evidence type="ECO:0000256" key="9">
    <source>
        <dbReference type="ARBA" id="ARBA00022967"/>
    </source>
</evidence>
<dbReference type="AlphaFoldDB" id="A0A1M5GJH8"/>
<evidence type="ECO:0000256" key="5">
    <source>
        <dbReference type="ARBA" id="ARBA00011869"/>
    </source>
</evidence>
<comment type="function">
    <text evidence="2 16 17">Catalyzes the decarboxylation of oxaloacetate coupled to Na(+) translocation.</text>
</comment>
<comment type="cofactor">
    <cofactor evidence="1 16 17">
        <name>Na(+)</name>
        <dbReference type="ChEBI" id="CHEBI:29101"/>
    </cofactor>
</comment>
<feature type="region of interest" description="Disordered" evidence="18">
    <location>
        <begin position="47"/>
        <end position="67"/>
    </location>
</feature>
<proteinExistence type="inferred from homology"/>